<sequence length="655" mass="75067">MNEDDGTKKTPTSDPEVGTENSVQKSDDSESEGDLDTTLSGVTTLKNTTKEILKRQFVKFQEEKKIEKEKRKEEQKQKLLENDIKLQKQKYEKRTIKKRKRLMLQENIVASTKEASRAAISSCFAPIPSFSGKRSLISKIAEDLEDTIFEANNSSTKGKYFTLLDNLKANIAALSKFFHVSDCIAKEEIPYEKLKLDHSEFVEKCTILEARLAPNEQKPKKLPEKHIEEKSKVQEKVHVKERRPTFLPNECPRTRMDMLKLRKRLQILAPEAAEDSYTDTNPTEEISSKNLEKGSQKDFKKGSSKGSSQGSQKDSKGTSEQVLIEPIQKCIEEIRAVKTQHNSDKPEEPRSSVSLRRTQAIPGSLLRVGSYSITHSRGYFGAEMVAYSTSDINLFQSLPKIPRKLTMSGVISVKEVEKYLIQVGSSFPMVMGWMEHNTPTDQDFYIKSKTSYCHLWSVLSPKRKCGVLEIFTGFKLYVIPMDGHNKQFFNAFQLKLYTHQKGELVERGYPLDTDKRRCFAFLGLIKSKFYNRTKFLDPKVLCEAKQEEETEVHDQEKLLLAQDAEFISDIVEDFEAKIIPYEDLYIRLENCPDQDRLSKALNEVGYSTKRKFEQFIEAMVSYRDIKNSSICPKLLKEKIVNPETKSDLISPLSKS</sequence>
<protein>
    <submittedName>
        <fullName evidence="3">Uncharacterized protein</fullName>
    </submittedName>
</protein>
<gene>
    <name evidence="3" type="ORF">ECRASSUSDP1_LOCUS10960</name>
</gene>
<dbReference type="Proteomes" id="UP001295684">
    <property type="component" value="Unassembled WGS sequence"/>
</dbReference>
<feature type="region of interest" description="Disordered" evidence="2">
    <location>
        <begin position="1"/>
        <end position="41"/>
    </location>
</feature>
<feature type="region of interest" description="Disordered" evidence="2">
    <location>
        <begin position="272"/>
        <end position="321"/>
    </location>
</feature>
<evidence type="ECO:0000313" key="3">
    <source>
        <dbReference type="EMBL" id="CAI2369657.1"/>
    </source>
</evidence>
<organism evidence="3 4">
    <name type="scientific">Euplotes crassus</name>
    <dbReference type="NCBI Taxonomy" id="5936"/>
    <lineage>
        <taxon>Eukaryota</taxon>
        <taxon>Sar</taxon>
        <taxon>Alveolata</taxon>
        <taxon>Ciliophora</taxon>
        <taxon>Intramacronucleata</taxon>
        <taxon>Spirotrichea</taxon>
        <taxon>Hypotrichia</taxon>
        <taxon>Euplotida</taxon>
        <taxon>Euplotidae</taxon>
        <taxon>Moneuplotes</taxon>
    </lineage>
</organism>
<evidence type="ECO:0000313" key="4">
    <source>
        <dbReference type="Proteomes" id="UP001295684"/>
    </source>
</evidence>
<comment type="caution">
    <text evidence="3">The sequence shown here is derived from an EMBL/GenBank/DDBJ whole genome shotgun (WGS) entry which is preliminary data.</text>
</comment>
<feature type="region of interest" description="Disordered" evidence="2">
    <location>
        <begin position="216"/>
        <end position="240"/>
    </location>
</feature>
<proteinExistence type="predicted"/>
<feature type="compositionally biased region" description="Basic and acidic residues" evidence="2">
    <location>
        <begin position="286"/>
        <end position="301"/>
    </location>
</feature>
<evidence type="ECO:0000256" key="2">
    <source>
        <dbReference type="SAM" id="MobiDB-lite"/>
    </source>
</evidence>
<feature type="coiled-coil region" evidence="1">
    <location>
        <begin position="50"/>
        <end position="90"/>
    </location>
</feature>
<dbReference type="AlphaFoldDB" id="A0AAD1XFE0"/>
<keyword evidence="4" id="KW-1185">Reference proteome</keyword>
<keyword evidence="1" id="KW-0175">Coiled coil</keyword>
<reference evidence="3" key="1">
    <citation type="submission" date="2023-07" db="EMBL/GenBank/DDBJ databases">
        <authorList>
            <consortium name="AG Swart"/>
            <person name="Singh M."/>
            <person name="Singh A."/>
            <person name="Seah K."/>
            <person name="Emmerich C."/>
        </authorList>
    </citation>
    <scope>NUCLEOTIDE SEQUENCE</scope>
    <source>
        <strain evidence="3">DP1</strain>
    </source>
</reference>
<feature type="compositionally biased region" description="Polar residues" evidence="2">
    <location>
        <begin position="9"/>
        <end position="24"/>
    </location>
</feature>
<name>A0AAD1XFE0_EUPCR</name>
<dbReference type="EMBL" id="CAMPGE010010810">
    <property type="protein sequence ID" value="CAI2369657.1"/>
    <property type="molecule type" value="Genomic_DNA"/>
</dbReference>
<evidence type="ECO:0000256" key="1">
    <source>
        <dbReference type="SAM" id="Coils"/>
    </source>
</evidence>
<accession>A0AAD1XFE0</accession>
<feature type="compositionally biased region" description="Basic and acidic residues" evidence="2">
    <location>
        <begin position="217"/>
        <end position="240"/>
    </location>
</feature>